<gene>
    <name evidence="12" type="ORF">Q5H92_14895</name>
</gene>
<dbReference type="InterPro" id="IPR008926">
    <property type="entry name" value="RNR_R1-su_N"/>
</dbReference>
<evidence type="ECO:0000256" key="1">
    <source>
        <dbReference type="ARBA" id="ARBA00010406"/>
    </source>
</evidence>
<reference evidence="12" key="1">
    <citation type="submission" date="2023-07" db="EMBL/GenBank/DDBJ databases">
        <authorList>
            <person name="Kim M.K."/>
        </authorList>
    </citation>
    <scope>NUCLEOTIDE SEQUENCE</scope>
    <source>
        <strain evidence="12">M29</strain>
    </source>
</reference>
<evidence type="ECO:0000313" key="12">
    <source>
        <dbReference type="EMBL" id="MDO7847654.1"/>
    </source>
</evidence>
<dbReference type="InterPro" id="IPR039718">
    <property type="entry name" value="Rrm1"/>
</dbReference>
<dbReference type="InterPro" id="IPR013346">
    <property type="entry name" value="NrdE_NrdA_C"/>
</dbReference>
<comment type="catalytic activity">
    <reaction evidence="8 10">
        <text>a 2'-deoxyribonucleoside 5'-diphosphate + [thioredoxin]-disulfide + H2O = a ribonucleoside 5'-diphosphate + [thioredoxin]-dithiol</text>
        <dbReference type="Rhea" id="RHEA:23252"/>
        <dbReference type="Rhea" id="RHEA-COMP:10698"/>
        <dbReference type="Rhea" id="RHEA-COMP:10700"/>
        <dbReference type="ChEBI" id="CHEBI:15377"/>
        <dbReference type="ChEBI" id="CHEBI:29950"/>
        <dbReference type="ChEBI" id="CHEBI:50058"/>
        <dbReference type="ChEBI" id="CHEBI:57930"/>
        <dbReference type="ChEBI" id="CHEBI:73316"/>
        <dbReference type="EC" id="1.17.4.1"/>
    </reaction>
</comment>
<accession>A0ABT9AE50</accession>
<evidence type="ECO:0000256" key="8">
    <source>
        <dbReference type="ARBA" id="ARBA00047754"/>
    </source>
</evidence>
<dbReference type="Gene3D" id="3.20.70.20">
    <property type="match status" value="1"/>
</dbReference>
<dbReference type="InterPro" id="IPR005144">
    <property type="entry name" value="ATP-cone_dom"/>
</dbReference>
<dbReference type="PANTHER" id="PTHR11573:SF6">
    <property type="entry name" value="RIBONUCLEOSIDE-DIPHOSPHATE REDUCTASE LARGE SUBUNIT"/>
    <property type="match status" value="1"/>
</dbReference>
<dbReference type="SUPFAM" id="SSF51998">
    <property type="entry name" value="PFL-like glycyl radical enzymes"/>
    <property type="match status" value="1"/>
</dbReference>
<sequence>MEVVKRNGKREAFNPSKIQKRVKEQTKGLKVNADEVCLKVIGGFSDGITSHELDNYAAETAATMSMNHPDYSTLAARLLVTSLHKETYNSFIDAVLYLNDNTQLLSMESVKTCVDYCMELDQMVDHSRDFNLDYFGLKTLLRGYLLKANGKVVERPQYLYMRVAVALWGDNLEMVKRVYDDLSLGKYIHATPTLFNAGCRNAQMSSCFLIGNKGDSKEGLMDTFKDVGIISSAAGGIGLHVHDVRAEGTLIAGSGGKSNGLMPLLKSYNEWSKWWDQGGGKRKGSFAIYLEPWHKDVFTLLPIRKNQGKEEFRARELFPALWIPDLFMQRVESHGKWTLFCPHEVFLATGKKLQDVFDSPTSKAFTELYTHCESLGIGKEIEAQDLWNEIEVCTMETGTPFMLFKDACNSKSNQQNLGTIKSSNLCTEIIEYSDHEEQAVCNLASLALPKYLKPREYVTIPEMSMRGGDGPLPNQWEVDHQALYEDTYQVTLNLNRVIDINYYPTPETRKSNLRHRPIGIGVQGLADLFALMGLPFDSPEAAQVNKEVFETIYYGFLQASVTLSLKQGHYETFPGSPASKGILQFDMWGITPSSRWNWEALKEDVVKYGLRNSLGIAPMPTASTSQIMGWNECFEPFNSNLSTRRTLAGEFIVINKHLVRDLEALGLWNKGMKDALVVGNGSVQGIPSIPQVLKDRYKTVYEISQKVILNMAADRGAYICQSQSMNLFIDKPTLGKLSSMHFYGWKLGLKTGQYYLRTKPASQAIQFTVDKSIPIPEEVGQVCEIGCESCGS</sequence>
<dbReference type="EC" id="1.17.4.1" evidence="2 10"/>
<comment type="similarity">
    <text evidence="1 10">Belongs to the ribonucleoside diphosphate reductase large chain family.</text>
</comment>
<evidence type="ECO:0000256" key="6">
    <source>
        <dbReference type="ARBA" id="ARBA00023002"/>
    </source>
</evidence>
<evidence type="ECO:0000256" key="10">
    <source>
        <dbReference type="RuleBase" id="RU003410"/>
    </source>
</evidence>
<dbReference type="InterPro" id="IPR000788">
    <property type="entry name" value="RNR_lg_C"/>
</dbReference>
<dbReference type="Pfam" id="PF00317">
    <property type="entry name" value="Ribonuc_red_lgN"/>
    <property type="match status" value="1"/>
</dbReference>
<dbReference type="Proteomes" id="UP001167796">
    <property type="component" value="Unassembled WGS sequence"/>
</dbReference>
<keyword evidence="7 10" id="KW-0215">Deoxyribonucleotide synthesis</keyword>
<protein>
    <recommendedName>
        <fullName evidence="2 10">Ribonucleoside-diphosphate reductase</fullName>
        <ecNumber evidence="2 10">1.17.4.1</ecNumber>
    </recommendedName>
</protein>
<dbReference type="Pfam" id="PF03477">
    <property type="entry name" value="ATP-cone"/>
    <property type="match status" value="1"/>
</dbReference>
<keyword evidence="13" id="KW-1185">Reference proteome</keyword>
<dbReference type="EMBL" id="JAUQSX010000007">
    <property type="protein sequence ID" value="MDO7847654.1"/>
    <property type="molecule type" value="Genomic_DNA"/>
</dbReference>
<evidence type="ECO:0000256" key="7">
    <source>
        <dbReference type="ARBA" id="ARBA00023116"/>
    </source>
</evidence>
<feature type="domain" description="ATP-cone" evidence="11">
    <location>
        <begin position="1"/>
        <end position="89"/>
    </location>
</feature>
<organism evidence="12 13">
    <name type="scientific">Hymenobacter mellowenesis</name>
    <dbReference type="NCBI Taxonomy" id="3063995"/>
    <lineage>
        <taxon>Bacteria</taxon>
        <taxon>Pseudomonadati</taxon>
        <taxon>Bacteroidota</taxon>
        <taxon>Cytophagia</taxon>
        <taxon>Cytophagales</taxon>
        <taxon>Hymenobacteraceae</taxon>
        <taxon>Hymenobacter</taxon>
    </lineage>
</organism>
<evidence type="ECO:0000256" key="9">
    <source>
        <dbReference type="PROSITE-ProRule" id="PRU00492"/>
    </source>
</evidence>
<evidence type="ECO:0000259" key="11">
    <source>
        <dbReference type="PROSITE" id="PS51161"/>
    </source>
</evidence>
<evidence type="ECO:0000313" key="13">
    <source>
        <dbReference type="Proteomes" id="UP001167796"/>
    </source>
</evidence>
<keyword evidence="6 10" id="KW-0560">Oxidoreductase</keyword>
<dbReference type="GO" id="GO:0004748">
    <property type="term" value="F:ribonucleoside-diphosphate reductase activity, thioredoxin disulfide as acceptor"/>
    <property type="evidence" value="ECO:0007669"/>
    <property type="project" value="UniProtKB-EC"/>
</dbReference>
<dbReference type="PANTHER" id="PTHR11573">
    <property type="entry name" value="RIBONUCLEOSIDE-DIPHOSPHATE REDUCTASE LARGE CHAIN"/>
    <property type="match status" value="1"/>
</dbReference>
<dbReference type="RefSeq" id="WP_305012334.1">
    <property type="nucleotide sequence ID" value="NZ_JAUQSX010000007.1"/>
</dbReference>
<dbReference type="Pfam" id="PF02867">
    <property type="entry name" value="Ribonuc_red_lgC"/>
    <property type="match status" value="1"/>
</dbReference>
<dbReference type="SUPFAM" id="SSF48168">
    <property type="entry name" value="R1 subunit of ribonucleotide reductase, N-terminal domain"/>
    <property type="match status" value="1"/>
</dbReference>
<proteinExistence type="inferred from homology"/>
<evidence type="ECO:0000256" key="3">
    <source>
        <dbReference type="ARBA" id="ARBA00022533"/>
    </source>
</evidence>
<keyword evidence="4 9" id="KW-0547">Nucleotide-binding</keyword>
<name>A0ABT9AE50_9BACT</name>
<dbReference type="NCBIfam" id="TIGR02506">
    <property type="entry name" value="NrdE_NrdA"/>
    <property type="match status" value="1"/>
</dbReference>
<dbReference type="CDD" id="cd01679">
    <property type="entry name" value="RNR_I"/>
    <property type="match status" value="1"/>
</dbReference>
<dbReference type="InterPro" id="IPR013509">
    <property type="entry name" value="RNR_lsu_N"/>
</dbReference>
<dbReference type="PRINTS" id="PR01183">
    <property type="entry name" value="RIBORDTASEM1"/>
</dbReference>
<evidence type="ECO:0000256" key="4">
    <source>
        <dbReference type="ARBA" id="ARBA00022741"/>
    </source>
</evidence>
<dbReference type="PROSITE" id="PS00089">
    <property type="entry name" value="RIBORED_LARGE"/>
    <property type="match status" value="1"/>
</dbReference>
<evidence type="ECO:0000256" key="5">
    <source>
        <dbReference type="ARBA" id="ARBA00022840"/>
    </source>
</evidence>
<comment type="caution">
    <text evidence="12">The sequence shown here is derived from an EMBL/GenBank/DDBJ whole genome shotgun (WGS) entry which is preliminary data.</text>
</comment>
<keyword evidence="3" id="KW-0021">Allosteric enzyme</keyword>
<evidence type="ECO:0000256" key="2">
    <source>
        <dbReference type="ARBA" id="ARBA00012274"/>
    </source>
</evidence>
<keyword evidence="5 9" id="KW-0067">ATP-binding</keyword>
<comment type="function">
    <text evidence="10">Provides the precursors necessary for DNA synthesis. Catalyzes the biosynthesis of deoxyribonucleotides from the corresponding ribonucleotides.</text>
</comment>
<dbReference type="PROSITE" id="PS51161">
    <property type="entry name" value="ATP_CONE"/>
    <property type="match status" value="1"/>
</dbReference>